<feature type="region of interest" description="Disordered" evidence="1">
    <location>
        <begin position="140"/>
        <end position="184"/>
    </location>
</feature>
<feature type="compositionally biased region" description="Polar residues" evidence="1">
    <location>
        <begin position="166"/>
        <end position="184"/>
    </location>
</feature>
<protein>
    <submittedName>
        <fullName evidence="3">Uncharacterized protein</fullName>
    </submittedName>
</protein>
<dbReference type="OrthoDB" id="413122at2759"/>
<dbReference type="AlphaFoldDB" id="A0A7J6T197"/>
<comment type="caution">
    <text evidence="3">The sequence shown here is derived from an EMBL/GenBank/DDBJ whole genome shotgun (WGS) entry which is preliminary data.</text>
</comment>
<reference evidence="4 5" key="1">
    <citation type="submission" date="2020-04" db="EMBL/GenBank/DDBJ databases">
        <title>Perkinsus olseni comparative genomics.</title>
        <authorList>
            <person name="Bogema D.R."/>
        </authorList>
    </citation>
    <scope>NUCLEOTIDE SEQUENCE [LARGE SCALE GENOMIC DNA]</scope>
    <source>
        <strain evidence="2">00978-12</strain>
        <strain evidence="3 5">ATCC PRA-207</strain>
    </source>
</reference>
<keyword evidence="5" id="KW-1185">Reference proteome</keyword>
<evidence type="ECO:0000256" key="1">
    <source>
        <dbReference type="SAM" id="MobiDB-lite"/>
    </source>
</evidence>
<gene>
    <name evidence="2" type="ORF">FOZ60_007789</name>
    <name evidence="3" type="ORF">FOZ63_033139</name>
</gene>
<dbReference type="EMBL" id="JABANP010000031">
    <property type="protein sequence ID" value="KAF4694554.1"/>
    <property type="molecule type" value="Genomic_DNA"/>
</dbReference>
<dbReference type="Proteomes" id="UP000553632">
    <property type="component" value="Unassembled WGS sequence"/>
</dbReference>
<evidence type="ECO:0000313" key="4">
    <source>
        <dbReference type="Proteomes" id="UP000541610"/>
    </source>
</evidence>
<name>A0A7J6T197_PEROL</name>
<evidence type="ECO:0000313" key="5">
    <source>
        <dbReference type="Proteomes" id="UP000553632"/>
    </source>
</evidence>
<feature type="compositionally biased region" description="Low complexity" evidence="1">
    <location>
        <begin position="148"/>
        <end position="165"/>
    </location>
</feature>
<evidence type="ECO:0000313" key="2">
    <source>
        <dbReference type="EMBL" id="KAF4694554.1"/>
    </source>
</evidence>
<dbReference type="Proteomes" id="UP000541610">
    <property type="component" value="Unassembled WGS sequence"/>
</dbReference>
<evidence type="ECO:0000313" key="3">
    <source>
        <dbReference type="EMBL" id="KAF4738958.1"/>
    </source>
</evidence>
<sequence length="191" mass="21217">MDIVADSESVTLDPNAELYRLGTDDNDWLEYYAVQYSLTDNTWSLQAGDQFAKIQQLSLGYSERDYLTVWPSINAFVSKCDSLLRQMGTLLFEVPDEIRITNPRNNLKDEVLRDIIADQLARQPQKGYAAVRRLILTGARSEPSNGESNNKASGTSNSSKTTTGKDISTATAQSTKGGASSKNNGFRIRYF</sequence>
<dbReference type="EMBL" id="JABANO010014212">
    <property type="protein sequence ID" value="KAF4738958.1"/>
    <property type="molecule type" value="Genomic_DNA"/>
</dbReference>
<proteinExistence type="predicted"/>
<organism evidence="3 5">
    <name type="scientific">Perkinsus olseni</name>
    <name type="common">Perkinsus atlanticus</name>
    <dbReference type="NCBI Taxonomy" id="32597"/>
    <lineage>
        <taxon>Eukaryota</taxon>
        <taxon>Sar</taxon>
        <taxon>Alveolata</taxon>
        <taxon>Perkinsozoa</taxon>
        <taxon>Perkinsea</taxon>
        <taxon>Perkinsida</taxon>
        <taxon>Perkinsidae</taxon>
        <taxon>Perkinsus</taxon>
    </lineage>
</organism>
<accession>A0A7J6T197</accession>